<evidence type="ECO:0000256" key="4">
    <source>
        <dbReference type="SAM" id="SignalP"/>
    </source>
</evidence>
<dbReference type="SMART" id="SM00645">
    <property type="entry name" value="Pept_C1"/>
    <property type="match status" value="1"/>
</dbReference>
<feature type="region of interest" description="Disordered" evidence="3">
    <location>
        <begin position="149"/>
        <end position="268"/>
    </location>
</feature>
<feature type="compositionally biased region" description="Polar residues" evidence="3">
    <location>
        <begin position="239"/>
        <end position="249"/>
    </location>
</feature>
<feature type="domain" description="Peptidase C1A papain C-terminal" evidence="5">
    <location>
        <begin position="266"/>
        <end position="482"/>
    </location>
</feature>
<dbReference type="InterPro" id="IPR000169">
    <property type="entry name" value="Pept_cys_AS"/>
</dbReference>
<dbReference type="SUPFAM" id="SSF54001">
    <property type="entry name" value="Cysteine proteinases"/>
    <property type="match status" value="1"/>
</dbReference>
<evidence type="ECO:0000313" key="7">
    <source>
        <dbReference type="Proteomes" id="UP000794436"/>
    </source>
</evidence>
<dbReference type="Pfam" id="PF00112">
    <property type="entry name" value="Peptidase_C1"/>
    <property type="match status" value="1"/>
</dbReference>
<dbReference type="InterPro" id="IPR038765">
    <property type="entry name" value="Papain-like_cys_pep_sf"/>
</dbReference>
<keyword evidence="2" id="KW-0865">Zymogen</keyword>
<feature type="compositionally biased region" description="Low complexity" evidence="3">
    <location>
        <begin position="185"/>
        <end position="204"/>
    </location>
</feature>
<comment type="caution">
    <text evidence="6">The sequence shown here is derived from an EMBL/GenBank/DDBJ whole genome shotgun (WGS) entry which is preliminary data.</text>
</comment>
<dbReference type="Gene3D" id="3.90.70.10">
    <property type="entry name" value="Cysteine proteinases"/>
    <property type="match status" value="1"/>
</dbReference>
<dbReference type="PROSITE" id="PS00639">
    <property type="entry name" value="THIOL_PROTEASE_HIS"/>
    <property type="match status" value="1"/>
</dbReference>
<reference evidence="6" key="1">
    <citation type="submission" date="2019-03" db="EMBL/GenBank/DDBJ databases">
        <title>Long read genome sequence of the mycoparasitic Pythium oligandrum ATCC 38472 isolated from sugarbeet rhizosphere.</title>
        <authorList>
            <person name="Gaulin E."/>
        </authorList>
    </citation>
    <scope>NUCLEOTIDE SEQUENCE</scope>
    <source>
        <strain evidence="6">ATCC 38472_TT</strain>
    </source>
</reference>
<dbReference type="InterPro" id="IPR013128">
    <property type="entry name" value="Peptidase_C1A"/>
</dbReference>
<dbReference type="PRINTS" id="PR00705">
    <property type="entry name" value="PAPAIN"/>
</dbReference>
<proteinExistence type="inferred from homology"/>
<feature type="chain" id="PRO_5035458156" description="Peptidase C1A papain C-terminal domain-containing protein" evidence="4">
    <location>
        <begin position="29"/>
        <end position="483"/>
    </location>
</feature>
<feature type="signal peptide" evidence="4">
    <location>
        <begin position="1"/>
        <end position="28"/>
    </location>
</feature>
<evidence type="ECO:0000259" key="5">
    <source>
        <dbReference type="SMART" id="SM00645"/>
    </source>
</evidence>
<sequence>MKSAALLINSCGLLTLAILAGSSSTVMARPMHAGINYQRYLQEKEAIDDELSSWMNKFGGDAAENGWLPITESRSTDEVQEDRKQRFFMAKELVEKLKQDNPDAEFTTDSPFSLLTEDEFAKYIRNEYIASGATRRALMGSNDGNYHHGKRSYNFQSSEFGGSRSHSRNGTRRGGGRRRHHGRHGQPSSVPTDAPAASSSAPEPSQVPTPAPEEEDDDETSAPTSTPEPQLTPAPELTPSPTQEEAEQETTSKYEPMEEEGVVGGDASSVDWSTNKCMPPIQNQGQCGGCWAFATVAAVETSQCIAKKSSTFTKYSEQYVASCDTKNMGCNGGVPVYAFEFIQKNGLCSANDVPYTSSNGKLASCNSGCKKNQTGLKDIAQIQASNGDDGKLVSTLNTHPVLVAVSAGNNAWKQYRSGVLSPSQCGNAQVDHAVLAVGYDATSLKIRNSWGEAWGEKGYIRLQRSNSGKGTCGVLTDMSHVTF</sequence>
<dbReference type="InterPro" id="IPR039417">
    <property type="entry name" value="Peptidase_C1A_papain-like"/>
</dbReference>
<protein>
    <recommendedName>
        <fullName evidence="5">Peptidase C1A papain C-terminal domain-containing protein</fullName>
    </recommendedName>
</protein>
<feature type="compositionally biased region" description="Basic residues" evidence="3">
    <location>
        <begin position="165"/>
        <end position="184"/>
    </location>
</feature>
<dbReference type="GO" id="GO:0008234">
    <property type="term" value="F:cysteine-type peptidase activity"/>
    <property type="evidence" value="ECO:0007669"/>
    <property type="project" value="InterPro"/>
</dbReference>
<evidence type="ECO:0000256" key="3">
    <source>
        <dbReference type="SAM" id="MobiDB-lite"/>
    </source>
</evidence>
<gene>
    <name evidence="6" type="ORF">Poli38472_004075</name>
</gene>
<dbReference type="Proteomes" id="UP000794436">
    <property type="component" value="Unassembled WGS sequence"/>
</dbReference>
<dbReference type="OrthoDB" id="10253408at2759"/>
<dbReference type="PANTHER" id="PTHR12411">
    <property type="entry name" value="CYSTEINE PROTEASE FAMILY C1-RELATED"/>
    <property type="match status" value="1"/>
</dbReference>
<dbReference type="GO" id="GO:0006508">
    <property type="term" value="P:proteolysis"/>
    <property type="evidence" value="ECO:0007669"/>
    <property type="project" value="InterPro"/>
</dbReference>
<evidence type="ECO:0000313" key="6">
    <source>
        <dbReference type="EMBL" id="TMW66310.1"/>
    </source>
</evidence>
<name>A0A8K1CN02_PYTOL</name>
<dbReference type="EMBL" id="SPLM01000036">
    <property type="protein sequence ID" value="TMW66310.1"/>
    <property type="molecule type" value="Genomic_DNA"/>
</dbReference>
<keyword evidence="4" id="KW-0732">Signal</keyword>
<keyword evidence="7" id="KW-1185">Reference proteome</keyword>
<comment type="similarity">
    <text evidence="1">Belongs to the peptidase C1 family.</text>
</comment>
<accession>A0A8K1CN02</accession>
<dbReference type="AlphaFoldDB" id="A0A8K1CN02"/>
<dbReference type="PROSITE" id="PS00139">
    <property type="entry name" value="THIOL_PROTEASE_CYS"/>
    <property type="match status" value="1"/>
</dbReference>
<dbReference type="InterPro" id="IPR000668">
    <property type="entry name" value="Peptidase_C1A_C"/>
</dbReference>
<organism evidence="6 7">
    <name type="scientific">Pythium oligandrum</name>
    <name type="common">Mycoparasitic fungus</name>
    <dbReference type="NCBI Taxonomy" id="41045"/>
    <lineage>
        <taxon>Eukaryota</taxon>
        <taxon>Sar</taxon>
        <taxon>Stramenopiles</taxon>
        <taxon>Oomycota</taxon>
        <taxon>Peronosporomycetes</taxon>
        <taxon>Pythiales</taxon>
        <taxon>Pythiaceae</taxon>
        <taxon>Pythium</taxon>
    </lineage>
</organism>
<dbReference type="CDD" id="cd02248">
    <property type="entry name" value="Peptidase_C1A"/>
    <property type="match status" value="1"/>
</dbReference>
<evidence type="ECO:0000256" key="1">
    <source>
        <dbReference type="ARBA" id="ARBA00008455"/>
    </source>
</evidence>
<dbReference type="InterPro" id="IPR025660">
    <property type="entry name" value="Pept_his_AS"/>
</dbReference>
<evidence type="ECO:0000256" key="2">
    <source>
        <dbReference type="ARBA" id="ARBA00023145"/>
    </source>
</evidence>